<dbReference type="EMBL" id="KK107207">
    <property type="protein sequence ID" value="EZA55407.1"/>
    <property type="molecule type" value="Genomic_DNA"/>
</dbReference>
<dbReference type="Proteomes" id="UP000053097">
    <property type="component" value="Unassembled WGS sequence"/>
</dbReference>
<protein>
    <submittedName>
        <fullName evidence="1">Uncharacterized protein</fullName>
    </submittedName>
</protein>
<evidence type="ECO:0000313" key="2">
    <source>
        <dbReference type="Proteomes" id="UP000053097"/>
    </source>
</evidence>
<name>A0A026WH67_OOCBI</name>
<reference evidence="1 2" key="1">
    <citation type="journal article" date="2014" name="Curr. Biol.">
        <title>The genome of the clonal raider ant Cerapachys biroi.</title>
        <authorList>
            <person name="Oxley P.R."/>
            <person name="Ji L."/>
            <person name="Fetter-Pruneda I."/>
            <person name="McKenzie S.K."/>
            <person name="Li C."/>
            <person name="Hu H."/>
            <person name="Zhang G."/>
            <person name="Kronauer D.J."/>
        </authorList>
    </citation>
    <scope>NUCLEOTIDE SEQUENCE [LARGE SCALE GENOMIC DNA]</scope>
</reference>
<keyword evidence="2" id="KW-1185">Reference proteome</keyword>
<accession>A0A026WH67</accession>
<gene>
    <name evidence="1" type="ORF">X777_04368</name>
</gene>
<evidence type="ECO:0000313" key="1">
    <source>
        <dbReference type="EMBL" id="EZA55407.1"/>
    </source>
</evidence>
<dbReference type="AlphaFoldDB" id="A0A026WH67"/>
<proteinExistence type="predicted"/>
<sequence>MQIMPPGTIKKKIKIIERVIICTLDNPSPLSICLRFGEFERGPVQEQNSAELQS</sequence>
<organism evidence="1 2">
    <name type="scientific">Ooceraea biroi</name>
    <name type="common">Clonal raider ant</name>
    <name type="synonym">Cerapachys biroi</name>
    <dbReference type="NCBI Taxonomy" id="2015173"/>
    <lineage>
        <taxon>Eukaryota</taxon>
        <taxon>Metazoa</taxon>
        <taxon>Ecdysozoa</taxon>
        <taxon>Arthropoda</taxon>
        <taxon>Hexapoda</taxon>
        <taxon>Insecta</taxon>
        <taxon>Pterygota</taxon>
        <taxon>Neoptera</taxon>
        <taxon>Endopterygota</taxon>
        <taxon>Hymenoptera</taxon>
        <taxon>Apocrita</taxon>
        <taxon>Aculeata</taxon>
        <taxon>Formicoidea</taxon>
        <taxon>Formicidae</taxon>
        <taxon>Dorylinae</taxon>
        <taxon>Ooceraea</taxon>
    </lineage>
</organism>